<dbReference type="PROSITE" id="PS51186">
    <property type="entry name" value="GNAT"/>
    <property type="match status" value="1"/>
</dbReference>
<organism evidence="2 3">
    <name type="scientific">Nocardioides aromaticivorans</name>
    <dbReference type="NCBI Taxonomy" id="200618"/>
    <lineage>
        <taxon>Bacteria</taxon>
        <taxon>Bacillati</taxon>
        <taxon>Actinomycetota</taxon>
        <taxon>Actinomycetes</taxon>
        <taxon>Propionibacteriales</taxon>
        <taxon>Nocardioidaceae</taxon>
        <taxon>Nocardioides</taxon>
    </lineage>
</organism>
<keyword evidence="2" id="KW-0808">Transferase</keyword>
<evidence type="ECO:0000313" key="2">
    <source>
        <dbReference type="EMBL" id="NYI46853.1"/>
    </source>
</evidence>
<name>A0A7Y9ZM42_9ACTN</name>
<comment type="caution">
    <text evidence="2">The sequence shown here is derived from an EMBL/GenBank/DDBJ whole genome shotgun (WGS) entry which is preliminary data.</text>
</comment>
<protein>
    <submittedName>
        <fullName evidence="2">Putative N-acetyltransferase YhbS</fullName>
    </submittedName>
</protein>
<feature type="domain" description="N-acetyltransferase" evidence="1">
    <location>
        <begin position="1"/>
        <end position="156"/>
    </location>
</feature>
<dbReference type="InterPro" id="IPR000182">
    <property type="entry name" value="GNAT_dom"/>
</dbReference>
<evidence type="ECO:0000313" key="3">
    <source>
        <dbReference type="Proteomes" id="UP000562045"/>
    </source>
</evidence>
<sequence>MLVRPMTPADVPAAEEISADAFHALDVRLRAAAEPEPVRRPPSRSEAWIARTERLVATDGRGCWVAEDAGTVVGIVTSIRRERVWCLVTFAVRPGLQGGGIGARLLDAAQRHADGCPRAMLSASADPLAARRYHAAGFALHPQLRLTGTVDRRALPVVTGLREGSGDDLGWMDDLDRTLRGGPHGPDHTALAADGTLLVADDHSGYAYASESRLAVLAARDEQTARRLLWECLARSGESFQAAHVTAANAWAVDVGLAARLELGTRGYLGVRGMAPPAPYLHDGALL</sequence>
<dbReference type="InterPro" id="IPR050276">
    <property type="entry name" value="MshD_Acetyltransferase"/>
</dbReference>
<gene>
    <name evidence="2" type="ORF">BJ993_003933</name>
</gene>
<reference evidence="2 3" key="1">
    <citation type="submission" date="2020-07" db="EMBL/GenBank/DDBJ databases">
        <title>Sequencing the genomes of 1000 actinobacteria strains.</title>
        <authorList>
            <person name="Klenk H.-P."/>
        </authorList>
    </citation>
    <scope>NUCLEOTIDE SEQUENCE [LARGE SCALE GENOMIC DNA]</scope>
    <source>
        <strain evidence="2 3">DSM 15131</strain>
    </source>
</reference>
<accession>A0A7Y9ZM42</accession>
<dbReference type="Gene3D" id="3.40.630.30">
    <property type="match status" value="1"/>
</dbReference>
<dbReference type="CDD" id="cd04301">
    <property type="entry name" value="NAT_SF"/>
    <property type="match status" value="1"/>
</dbReference>
<dbReference type="EMBL" id="JACBZM010000001">
    <property type="protein sequence ID" value="NYI46853.1"/>
    <property type="molecule type" value="Genomic_DNA"/>
</dbReference>
<dbReference type="SUPFAM" id="SSF55729">
    <property type="entry name" value="Acyl-CoA N-acyltransferases (Nat)"/>
    <property type="match status" value="1"/>
</dbReference>
<dbReference type="InterPro" id="IPR016181">
    <property type="entry name" value="Acyl_CoA_acyltransferase"/>
</dbReference>
<dbReference type="AlphaFoldDB" id="A0A7Y9ZM42"/>
<dbReference type="RefSeq" id="WP_308645643.1">
    <property type="nucleotide sequence ID" value="NZ_JACBZM010000001.1"/>
</dbReference>
<dbReference type="Proteomes" id="UP000562045">
    <property type="component" value="Unassembled WGS sequence"/>
</dbReference>
<dbReference type="PANTHER" id="PTHR43617">
    <property type="entry name" value="L-AMINO ACID N-ACETYLTRANSFERASE"/>
    <property type="match status" value="1"/>
</dbReference>
<proteinExistence type="predicted"/>
<dbReference type="Pfam" id="PF00583">
    <property type="entry name" value="Acetyltransf_1"/>
    <property type="match status" value="1"/>
</dbReference>
<evidence type="ECO:0000259" key="1">
    <source>
        <dbReference type="PROSITE" id="PS51186"/>
    </source>
</evidence>
<dbReference type="GO" id="GO:0016747">
    <property type="term" value="F:acyltransferase activity, transferring groups other than amino-acyl groups"/>
    <property type="evidence" value="ECO:0007669"/>
    <property type="project" value="InterPro"/>
</dbReference>